<protein>
    <recommendedName>
        <fullName evidence="3">Probable S-methyl-5'-thioinosine phosphorylase</fullName>
        <ecNumber evidence="3">2.4.2.44</ecNumber>
    </recommendedName>
    <alternativeName>
        <fullName evidence="3">5'-methylthioinosine phosphorylase</fullName>
        <shortName evidence="3">MTI phosphorylase</shortName>
        <shortName evidence="3">MTIP</shortName>
    </alternativeName>
</protein>
<comment type="caution">
    <text evidence="5">The sequence shown here is derived from an EMBL/GenBank/DDBJ whole genome shotgun (WGS) entry which is preliminary data.</text>
</comment>
<keyword evidence="1 3" id="KW-0328">Glycosyltransferase</keyword>
<feature type="binding site" evidence="3">
    <location>
        <begin position="207"/>
        <end position="209"/>
    </location>
    <ligand>
        <name>substrate</name>
    </ligand>
</feature>
<comment type="function">
    <text evidence="3">Catalyzes the reversible phosphorylation of S-methyl-5'-thioinosine (MTI) to hypoxanthine and 5-methylthioribose-1-phosphate. Involved in the breakdown of S-methyl-5'-thioadenosine (MTA), a major by-product of polyamine biosynthesis. Catabolism of (MTA) occurs via deamination to MTI and phosphorolysis to hypoxanthine.</text>
</comment>
<evidence type="ECO:0000259" key="4">
    <source>
        <dbReference type="Pfam" id="PF01048"/>
    </source>
</evidence>
<proteinExistence type="inferred from homology"/>
<sequence>MLAIIGGTGLTEMPGLDIVGHFSSETPLGTASNGVTHGRLNGRDVLFIARHGHPHKLPPHRINYRANLWALKQAGATRVVGVNAVGGIDPLLAPGTLVVPDQLVDYTHDREATFFDGRFKPLKHIDFSWPYSAGLREALLQAGRDQGLSVVDGGIYGATQGPRLETAAEISRLARDGCTLVGMTGMPEAALARELALEYACLSLVVNPAAGVTDAEITMAEIEAALEGAMVQARGLLEHLLVCSDVPDLES</sequence>
<feature type="site" description="Important for substrate specificity" evidence="3">
    <location>
        <position position="219"/>
    </location>
</feature>
<dbReference type="Pfam" id="PF01048">
    <property type="entry name" value="PNP_UDP_1"/>
    <property type="match status" value="1"/>
</dbReference>
<dbReference type="InterPro" id="IPR018099">
    <property type="entry name" value="Purine_phosphorylase-2_CS"/>
</dbReference>
<dbReference type="PANTHER" id="PTHR42679">
    <property type="entry name" value="S-METHYL-5'-THIOADENOSINE PHOSPHORYLASE"/>
    <property type="match status" value="1"/>
</dbReference>
<dbReference type="InterPro" id="IPR010044">
    <property type="entry name" value="MTAP"/>
</dbReference>
<dbReference type="GO" id="GO:0006166">
    <property type="term" value="P:purine ribonucleoside salvage"/>
    <property type="evidence" value="ECO:0007669"/>
    <property type="project" value="UniProtKB-UniRule"/>
</dbReference>
<dbReference type="CDD" id="cd09010">
    <property type="entry name" value="MTAP_SsMTAPII_like_MTIP"/>
    <property type="match status" value="1"/>
</dbReference>
<dbReference type="InterPro" id="IPR000845">
    <property type="entry name" value="Nucleoside_phosphorylase_d"/>
</dbReference>
<dbReference type="PANTHER" id="PTHR42679:SF2">
    <property type="entry name" value="S-METHYL-5'-THIOADENOSINE PHOSPHORYLASE"/>
    <property type="match status" value="1"/>
</dbReference>
<dbReference type="InterPro" id="IPR035994">
    <property type="entry name" value="Nucleoside_phosphorylase_sf"/>
</dbReference>
<dbReference type="PROSITE" id="PS01240">
    <property type="entry name" value="PNP_MTAP_2"/>
    <property type="match status" value="1"/>
</dbReference>
<dbReference type="Proteomes" id="UP001165678">
    <property type="component" value="Unassembled WGS sequence"/>
</dbReference>
<comment type="pathway">
    <text evidence="3">Purine metabolism; purine nucleoside salvage.</text>
</comment>
<evidence type="ECO:0000313" key="6">
    <source>
        <dbReference type="Proteomes" id="UP001165678"/>
    </source>
</evidence>
<feature type="binding site" evidence="3">
    <location>
        <begin position="50"/>
        <end position="51"/>
    </location>
    <ligand>
        <name>phosphate</name>
        <dbReference type="ChEBI" id="CHEBI:43474"/>
    </ligand>
</feature>
<feature type="binding site" evidence="3">
    <location>
        <position position="8"/>
    </location>
    <ligand>
        <name>phosphate</name>
        <dbReference type="ChEBI" id="CHEBI:43474"/>
    </ligand>
</feature>
<evidence type="ECO:0000256" key="1">
    <source>
        <dbReference type="ARBA" id="ARBA00022676"/>
    </source>
</evidence>
<evidence type="ECO:0000256" key="3">
    <source>
        <dbReference type="HAMAP-Rule" id="MF_01963"/>
    </source>
</evidence>
<dbReference type="GO" id="GO:0005829">
    <property type="term" value="C:cytosol"/>
    <property type="evidence" value="ECO:0007669"/>
    <property type="project" value="TreeGrafter"/>
</dbReference>
<evidence type="ECO:0000256" key="2">
    <source>
        <dbReference type="ARBA" id="ARBA00022679"/>
    </source>
</evidence>
<dbReference type="SUPFAM" id="SSF53167">
    <property type="entry name" value="Purine and uridine phosphorylases"/>
    <property type="match status" value="1"/>
</dbReference>
<keyword evidence="2 3" id="KW-0808">Transferase</keyword>
<dbReference type="EC" id="2.4.2.44" evidence="3"/>
<comment type="caution">
    <text evidence="3">Lacks conserved residue(s) required for the propagation of feature annotation.</text>
</comment>
<dbReference type="GO" id="GO:0017061">
    <property type="term" value="F:S-methyl-5-thioadenosine phosphorylase activity"/>
    <property type="evidence" value="ECO:0007669"/>
    <property type="project" value="InterPro"/>
</dbReference>
<dbReference type="RefSeq" id="WP_265895797.1">
    <property type="nucleotide sequence ID" value="NZ_JAPIVE010000001.1"/>
</dbReference>
<comment type="miscellaneous">
    <text evidence="3">Although this enzyme belongs to the family of MTA phosphorylases based on sequence homology, it has been shown that conserved amino acid substitutions in the substrate binding pocket convert the substrate specificity of this enzyme from 6-aminopurines to 6-oxopurines.</text>
</comment>
<evidence type="ECO:0000313" key="5">
    <source>
        <dbReference type="EMBL" id="MCX2523702.1"/>
    </source>
</evidence>
<gene>
    <name evidence="5" type="ORF">OQ287_05575</name>
</gene>
<comment type="similarity">
    <text evidence="3">Belongs to the PNP/MTAP phosphorylase family. MTAP subfamily.</text>
</comment>
<comment type="subunit">
    <text evidence="3">Homotrimer.</text>
</comment>
<name>A0AA42CTJ9_9GAMM</name>
<feature type="site" description="Important for substrate specificity" evidence="3">
    <location>
        <position position="165"/>
    </location>
</feature>
<keyword evidence="6" id="KW-1185">Reference proteome</keyword>
<dbReference type="Gene3D" id="3.40.50.1580">
    <property type="entry name" value="Nucleoside phosphorylase domain"/>
    <property type="match status" value="1"/>
</dbReference>
<dbReference type="AlphaFoldDB" id="A0AA42CTJ9"/>
<feature type="domain" description="Nucleoside phosphorylase" evidence="4">
    <location>
        <begin position="2"/>
        <end position="241"/>
    </location>
</feature>
<dbReference type="GO" id="GO:0019509">
    <property type="term" value="P:L-methionine salvage from methylthioadenosine"/>
    <property type="evidence" value="ECO:0007669"/>
    <property type="project" value="TreeGrafter"/>
</dbReference>
<accession>A0AA42CTJ9</accession>
<keyword evidence="3" id="KW-0660">Purine salvage</keyword>
<dbReference type="EMBL" id="JAPIVE010000001">
    <property type="protein sequence ID" value="MCX2523702.1"/>
    <property type="molecule type" value="Genomic_DNA"/>
</dbReference>
<organism evidence="5 6">
    <name type="scientific">Larsenimonas rhizosphaerae</name>
    <dbReference type="NCBI Taxonomy" id="2944682"/>
    <lineage>
        <taxon>Bacteria</taxon>
        <taxon>Pseudomonadati</taxon>
        <taxon>Pseudomonadota</taxon>
        <taxon>Gammaproteobacteria</taxon>
        <taxon>Oceanospirillales</taxon>
        <taxon>Halomonadaceae</taxon>
        <taxon>Larsenimonas</taxon>
    </lineage>
</organism>
<comment type="catalytic activity">
    <reaction evidence="3">
        <text>S-methyl-5'-thioinosine + phosphate = 5-(methylsulfanyl)-alpha-D-ribose 1-phosphate + hypoxanthine</text>
        <dbReference type="Rhea" id="RHEA:30643"/>
        <dbReference type="ChEBI" id="CHEBI:17368"/>
        <dbReference type="ChEBI" id="CHEBI:43474"/>
        <dbReference type="ChEBI" id="CHEBI:48595"/>
        <dbReference type="ChEBI" id="CHEBI:58533"/>
        <dbReference type="EC" id="2.4.2.44"/>
    </reaction>
</comment>
<feature type="binding site" evidence="3">
    <location>
        <position position="184"/>
    </location>
    <ligand>
        <name>phosphate</name>
        <dbReference type="ChEBI" id="CHEBI:43474"/>
    </ligand>
</feature>
<dbReference type="NCBIfam" id="NF006599">
    <property type="entry name" value="PRK09136.1"/>
    <property type="match status" value="1"/>
</dbReference>
<dbReference type="HAMAP" id="MF_01963">
    <property type="entry name" value="MTAP"/>
    <property type="match status" value="1"/>
</dbReference>
<feature type="binding site" evidence="3">
    <location>
        <position position="183"/>
    </location>
    <ligand>
        <name>substrate</name>
    </ligand>
</feature>
<reference evidence="5" key="1">
    <citation type="submission" date="2022-11" db="EMBL/GenBank/DDBJ databases">
        <title>Larsenimonas rhizosphaerae sp. nov., isolated from a tidal mudflat.</title>
        <authorList>
            <person name="Lee S.D."/>
            <person name="Kim I.S."/>
        </authorList>
    </citation>
    <scope>NUCLEOTIDE SEQUENCE</scope>
    <source>
        <strain evidence="5">GH2-1</strain>
    </source>
</reference>